<name>A0A510HI86_9ACTN</name>
<dbReference type="AlphaFoldDB" id="A0A510HI86"/>
<organism evidence="2 3">
    <name type="scientific">Rubrobacter xylanophilus</name>
    <dbReference type="NCBI Taxonomy" id="49319"/>
    <lineage>
        <taxon>Bacteria</taxon>
        <taxon>Bacillati</taxon>
        <taxon>Actinomycetota</taxon>
        <taxon>Rubrobacteria</taxon>
        <taxon>Rubrobacterales</taxon>
        <taxon>Rubrobacteraceae</taxon>
        <taxon>Rubrobacter</taxon>
    </lineage>
</organism>
<sequence length="59" mass="6290">MAVPMKLASATWRMEELCPSRSPPTLSTISSFPRACTNESGSIPHPGTKSGVFAARDEP</sequence>
<keyword evidence="3" id="KW-1185">Reference proteome</keyword>
<feature type="region of interest" description="Disordered" evidence="1">
    <location>
        <begin position="37"/>
        <end position="59"/>
    </location>
</feature>
<proteinExistence type="predicted"/>
<dbReference type="Proteomes" id="UP000318065">
    <property type="component" value="Chromosome"/>
</dbReference>
<accession>A0A510HI86</accession>
<evidence type="ECO:0000313" key="3">
    <source>
        <dbReference type="Proteomes" id="UP000318065"/>
    </source>
</evidence>
<reference evidence="2" key="1">
    <citation type="journal article" date="2019" name="Microbiol. Resour. Announc.">
        <title>Complete Genome Sequence of Rubrobacter xylanophilus Strain AA3-22, Isolated from Arima Onsen in Japan.</title>
        <authorList>
            <person name="Tomariguchi N."/>
            <person name="Miyazaki K."/>
        </authorList>
    </citation>
    <scope>NUCLEOTIDE SEQUENCE [LARGE SCALE GENOMIC DNA]</scope>
    <source>
        <strain evidence="2">AA3-22</strain>
    </source>
</reference>
<gene>
    <name evidence="2" type="ORF">RxyAA322_15560</name>
</gene>
<dbReference type="EMBL" id="AP019791">
    <property type="protein sequence ID" value="BBL79702.1"/>
    <property type="molecule type" value="Genomic_DNA"/>
</dbReference>
<protein>
    <submittedName>
        <fullName evidence="2">Uncharacterized protein</fullName>
    </submittedName>
</protein>
<evidence type="ECO:0000256" key="1">
    <source>
        <dbReference type="SAM" id="MobiDB-lite"/>
    </source>
</evidence>
<evidence type="ECO:0000313" key="2">
    <source>
        <dbReference type="EMBL" id="BBL79702.1"/>
    </source>
</evidence>